<dbReference type="Pfam" id="PF05175">
    <property type="entry name" value="MTS"/>
    <property type="match status" value="1"/>
</dbReference>
<dbReference type="EMBL" id="APVH01000018">
    <property type="protein sequence ID" value="EPX83004.1"/>
    <property type="molecule type" value="Genomic_DNA"/>
</dbReference>
<name>S9S9R6_9RHOB</name>
<sequence>MRAEPFAEPELTRNAFLGGRIALWQPREGYRAGIDPVVLAASVPAKAGQSVLELGCGAGPALACLGARVPGLALAGLELQPGYAALARRNLADNGLTGEILDGDVADPPAALRQRSFHHVMANPPYFRAGARSTAEDDGRELALAGPVPLSDWVALAARRLRPGGTMTVIQRAERLPELLAALSGPLGALELLPLAPREGRAPRLVLARGRKGGRADFRFHAPMVIHRGATHLADGDDHTEVFRTVLWEGGALKFPA</sequence>
<proteinExistence type="predicted"/>
<evidence type="ECO:0000256" key="2">
    <source>
        <dbReference type="ARBA" id="ARBA00022691"/>
    </source>
</evidence>
<keyword evidence="5" id="KW-1185">Reference proteome</keyword>
<dbReference type="GO" id="GO:0008168">
    <property type="term" value="F:methyltransferase activity"/>
    <property type="evidence" value="ECO:0007669"/>
    <property type="project" value="UniProtKB-KW"/>
</dbReference>
<gene>
    <name evidence="4" type="ORF">Salmuc_04156</name>
</gene>
<dbReference type="Proteomes" id="UP000015347">
    <property type="component" value="Unassembled WGS sequence"/>
</dbReference>
<dbReference type="AlphaFoldDB" id="S9S9R6"/>
<dbReference type="SUPFAM" id="SSF53335">
    <property type="entry name" value="S-adenosyl-L-methionine-dependent methyltransferases"/>
    <property type="match status" value="1"/>
</dbReference>
<dbReference type="InterPro" id="IPR007848">
    <property type="entry name" value="Small_mtfrase_dom"/>
</dbReference>
<evidence type="ECO:0000313" key="5">
    <source>
        <dbReference type="Proteomes" id="UP000015347"/>
    </source>
</evidence>
<dbReference type="InterPro" id="IPR029063">
    <property type="entry name" value="SAM-dependent_MTases_sf"/>
</dbReference>
<dbReference type="Gene3D" id="3.40.50.150">
    <property type="entry name" value="Vaccinia Virus protein VP39"/>
    <property type="match status" value="1"/>
</dbReference>
<keyword evidence="2" id="KW-0949">S-adenosyl-L-methionine</keyword>
<evidence type="ECO:0000259" key="3">
    <source>
        <dbReference type="Pfam" id="PF05175"/>
    </source>
</evidence>
<keyword evidence="1 4" id="KW-0489">Methyltransferase</keyword>
<evidence type="ECO:0000313" key="4">
    <source>
        <dbReference type="EMBL" id="EPX83004.1"/>
    </source>
</evidence>
<feature type="domain" description="Methyltransferase small" evidence="3">
    <location>
        <begin position="38"/>
        <end position="180"/>
    </location>
</feature>
<accession>S9S9R6</accession>
<dbReference type="GO" id="GO:0032259">
    <property type="term" value="P:methylation"/>
    <property type="evidence" value="ECO:0007669"/>
    <property type="project" value="UniProtKB-KW"/>
</dbReference>
<reference evidence="5" key="1">
    <citation type="journal article" date="2014" name="Stand. Genomic Sci.">
        <title>Genome sequence of the exopolysaccharide-producing Salipiger mucosus type strain (DSM 16094(T)), a moderately halophilic member of the Roseobacter clade.</title>
        <authorList>
            <person name="Riedel T."/>
            <person name="Spring S."/>
            <person name="Fiebig A."/>
            <person name="Petersen J."/>
            <person name="Kyrpides N.C."/>
            <person name="Goker M."/>
            <person name="Klenk H.P."/>
        </authorList>
    </citation>
    <scope>NUCLEOTIDE SEQUENCE [LARGE SCALE GENOMIC DNA]</scope>
    <source>
        <strain evidence="5">DSM 16094</strain>
    </source>
</reference>
<dbReference type="PANTHER" id="PTHR47739">
    <property type="entry name" value="TRNA1(VAL) (ADENINE(37)-N6)-METHYLTRANSFERASE"/>
    <property type="match status" value="1"/>
</dbReference>
<comment type="caution">
    <text evidence="4">The sequence shown here is derived from an EMBL/GenBank/DDBJ whole genome shotgun (WGS) entry which is preliminary data.</text>
</comment>
<dbReference type="PANTHER" id="PTHR47739:SF1">
    <property type="entry name" value="TRNA1(VAL) (ADENINE(37)-N6)-METHYLTRANSFERASE"/>
    <property type="match status" value="1"/>
</dbReference>
<protein>
    <submittedName>
        <fullName evidence="4">Putative O-methyltransferase</fullName>
    </submittedName>
</protein>
<dbReference type="CDD" id="cd02440">
    <property type="entry name" value="AdoMet_MTases"/>
    <property type="match status" value="1"/>
</dbReference>
<organism evidence="4 5">
    <name type="scientific">Salipiger mucosus DSM 16094</name>
    <dbReference type="NCBI Taxonomy" id="1123237"/>
    <lineage>
        <taxon>Bacteria</taxon>
        <taxon>Pseudomonadati</taxon>
        <taxon>Pseudomonadota</taxon>
        <taxon>Alphaproteobacteria</taxon>
        <taxon>Rhodobacterales</taxon>
        <taxon>Roseobacteraceae</taxon>
        <taxon>Salipiger</taxon>
    </lineage>
</organism>
<dbReference type="OrthoDB" id="5489421at2"/>
<dbReference type="eggNOG" id="COG4123">
    <property type="taxonomic scope" value="Bacteria"/>
</dbReference>
<dbReference type="RefSeq" id="WP_020041485.1">
    <property type="nucleotide sequence ID" value="NZ_KE557275.1"/>
</dbReference>
<dbReference type="InterPro" id="IPR050210">
    <property type="entry name" value="tRNA_Adenine-N(6)_MTase"/>
</dbReference>
<evidence type="ECO:0000256" key="1">
    <source>
        <dbReference type="ARBA" id="ARBA00022603"/>
    </source>
</evidence>
<keyword evidence="4" id="KW-0808">Transferase</keyword>
<dbReference type="STRING" id="1123237.Salmuc_04156"/>
<dbReference type="HOGENOM" id="CLU_061983_1_1_5"/>